<feature type="compositionally biased region" description="Polar residues" evidence="1">
    <location>
        <begin position="14"/>
        <end position="25"/>
    </location>
</feature>
<dbReference type="GeneID" id="24110447"/>
<name>R9P886_PSEHS</name>
<accession>R9P886</accession>
<organism evidence="2 3">
    <name type="scientific">Pseudozyma hubeiensis (strain SY62)</name>
    <name type="common">Yeast</name>
    <dbReference type="NCBI Taxonomy" id="1305764"/>
    <lineage>
        <taxon>Eukaryota</taxon>
        <taxon>Fungi</taxon>
        <taxon>Dikarya</taxon>
        <taxon>Basidiomycota</taxon>
        <taxon>Ustilaginomycotina</taxon>
        <taxon>Ustilaginomycetes</taxon>
        <taxon>Ustilaginales</taxon>
        <taxon>Ustilaginaceae</taxon>
        <taxon>Pseudozyma</taxon>
    </lineage>
</organism>
<feature type="region of interest" description="Disordered" evidence="1">
    <location>
        <begin position="14"/>
        <end position="35"/>
    </location>
</feature>
<dbReference type="RefSeq" id="XP_012191168.1">
    <property type="nucleotide sequence ID" value="XM_012335778.1"/>
</dbReference>
<dbReference type="Proteomes" id="UP000014071">
    <property type="component" value="Unassembled WGS sequence"/>
</dbReference>
<reference evidence="3" key="1">
    <citation type="journal article" date="2013" name="Genome Announc.">
        <title>Draft genome sequence of the basidiomycetous yeast-like fungus Pseudozyma hubeiensis SY62, which produces an abundant amount of the biosurfactant mannosylerythritol lipids.</title>
        <authorList>
            <person name="Konishi M."/>
            <person name="Hatada Y."/>
            <person name="Horiuchi J."/>
        </authorList>
    </citation>
    <scope>NUCLEOTIDE SEQUENCE [LARGE SCALE GENOMIC DNA]</scope>
    <source>
        <strain evidence="3">SY62</strain>
    </source>
</reference>
<dbReference type="EMBL" id="DF238810">
    <property type="protein sequence ID" value="GAC97581.1"/>
    <property type="molecule type" value="Genomic_DNA"/>
</dbReference>
<evidence type="ECO:0000256" key="1">
    <source>
        <dbReference type="SAM" id="MobiDB-lite"/>
    </source>
</evidence>
<evidence type="ECO:0000313" key="3">
    <source>
        <dbReference type="Proteomes" id="UP000014071"/>
    </source>
</evidence>
<proteinExistence type="predicted"/>
<evidence type="ECO:0000313" key="2">
    <source>
        <dbReference type="EMBL" id="GAC97581.1"/>
    </source>
</evidence>
<dbReference type="AlphaFoldDB" id="R9P886"/>
<dbReference type="HOGENOM" id="CLU_2307266_0_0_1"/>
<sequence length="100" mass="11347">MLLHVKRNVLPTAYTEQEQARSATGASPAVASTRGEQNGWTRLTPLCVCKLLRNTKAQRLKKESPMCHEYTFHRALELTNKISEPLWQSCRVLLCVRALP</sequence>
<gene>
    <name evidence="2" type="ORF">PHSY_005167</name>
</gene>
<keyword evidence="3" id="KW-1185">Reference proteome</keyword>
<protein>
    <submittedName>
        <fullName evidence="2">Uncharacterized protein</fullName>
    </submittedName>
</protein>